<dbReference type="STRING" id="1123010.SAMN02745724_04810"/>
<dbReference type="GO" id="GO:0003677">
    <property type="term" value="F:DNA binding"/>
    <property type="evidence" value="ECO:0007669"/>
    <property type="project" value="InterPro"/>
</dbReference>
<evidence type="ECO:0000313" key="3">
    <source>
        <dbReference type="Proteomes" id="UP000198862"/>
    </source>
</evidence>
<dbReference type="AlphaFoldDB" id="A0A1I1TED7"/>
<proteinExistence type="predicted"/>
<dbReference type="Proteomes" id="UP000198862">
    <property type="component" value="Unassembled WGS sequence"/>
</dbReference>
<dbReference type="InterPro" id="IPR010982">
    <property type="entry name" value="Lambda_DNA-bd_dom_sf"/>
</dbReference>
<evidence type="ECO:0000259" key="1">
    <source>
        <dbReference type="Pfam" id="PF07022"/>
    </source>
</evidence>
<gene>
    <name evidence="2" type="ORF">SAMN02745724_04810</name>
</gene>
<organism evidence="2 3">
    <name type="scientific">Pseudoalteromonas denitrificans DSM 6059</name>
    <dbReference type="NCBI Taxonomy" id="1123010"/>
    <lineage>
        <taxon>Bacteria</taxon>
        <taxon>Pseudomonadati</taxon>
        <taxon>Pseudomonadota</taxon>
        <taxon>Gammaproteobacteria</taxon>
        <taxon>Alteromonadales</taxon>
        <taxon>Pseudoalteromonadaceae</taxon>
        <taxon>Pseudoalteromonas</taxon>
    </lineage>
</organism>
<dbReference type="GO" id="GO:0045892">
    <property type="term" value="P:negative regulation of DNA-templated transcription"/>
    <property type="evidence" value="ECO:0007669"/>
    <property type="project" value="InterPro"/>
</dbReference>
<reference evidence="2 3" key="1">
    <citation type="submission" date="2016-10" db="EMBL/GenBank/DDBJ databases">
        <authorList>
            <person name="de Groot N.N."/>
        </authorList>
    </citation>
    <scope>NUCLEOTIDE SEQUENCE [LARGE SCALE GENOMIC DNA]</scope>
    <source>
        <strain evidence="2 3">DSM 6059</strain>
    </source>
</reference>
<dbReference type="EMBL" id="FOLO01000067">
    <property type="protein sequence ID" value="SFD54693.1"/>
    <property type="molecule type" value="Genomic_DNA"/>
</dbReference>
<feature type="domain" description="Bacteriophage CI repressor N-terminal" evidence="1">
    <location>
        <begin position="14"/>
        <end position="69"/>
    </location>
</feature>
<dbReference type="OrthoDB" id="6314158at2"/>
<keyword evidence="3" id="KW-1185">Reference proteome</keyword>
<accession>A0A1I1TED7</accession>
<dbReference type="Pfam" id="PF07022">
    <property type="entry name" value="Phage_CI_repr"/>
    <property type="match status" value="1"/>
</dbReference>
<sequence length="172" mass="18759">MIVDSVKKVDVTNVIKKLHVIFNVTSDRALSTALGLSLGTVGASLKRNTLPWEGIITACLDKGISLDELFSIEVQSQYERKSTLVINQTKANLDVDQPATTTNVSTNKASYLEIDKMIESIMDEVLAPKNLSAERILLVRKSLRPVLVDAALEYSGDRTIVTAVARSTISLV</sequence>
<evidence type="ECO:0000313" key="2">
    <source>
        <dbReference type="EMBL" id="SFD54693.1"/>
    </source>
</evidence>
<dbReference type="Gene3D" id="1.10.260.40">
    <property type="entry name" value="lambda repressor-like DNA-binding domains"/>
    <property type="match status" value="1"/>
</dbReference>
<dbReference type="RefSeq" id="WP_091990802.1">
    <property type="nucleotide sequence ID" value="NZ_FOLO01000067.1"/>
</dbReference>
<name>A0A1I1TED7_9GAMM</name>
<dbReference type="InterPro" id="IPR010744">
    <property type="entry name" value="Phage_CI_N"/>
</dbReference>
<protein>
    <submittedName>
        <fullName evidence="2">Bacteriophage CI repressor helix-turn-helix domain-containing protein</fullName>
    </submittedName>
</protein>